<dbReference type="InterPro" id="IPR040131">
    <property type="entry name" value="MnmG_N"/>
</dbReference>
<evidence type="ECO:0000256" key="5">
    <source>
        <dbReference type="ARBA" id="ARBA00022679"/>
    </source>
</evidence>
<dbReference type="SUPFAM" id="SSF51905">
    <property type="entry name" value="FAD/NAD(P)-binding domain"/>
    <property type="match status" value="1"/>
</dbReference>
<evidence type="ECO:0000259" key="11">
    <source>
        <dbReference type="Pfam" id="PF01134"/>
    </source>
</evidence>
<dbReference type="Proteomes" id="UP001168575">
    <property type="component" value="Unassembled WGS sequence"/>
</dbReference>
<name>A0AA43RFS7_9ACTN</name>
<proteinExistence type="inferred from homology"/>
<comment type="cofactor">
    <cofactor evidence="1 10">
        <name>FAD</name>
        <dbReference type="ChEBI" id="CHEBI:57692"/>
    </cofactor>
</comment>
<dbReference type="NCBIfam" id="NF003739">
    <property type="entry name" value="PRK05335.1"/>
    <property type="match status" value="1"/>
</dbReference>
<dbReference type="GO" id="GO:0002098">
    <property type="term" value="P:tRNA wobble uridine modification"/>
    <property type="evidence" value="ECO:0007669"/>
    <property type="project" value="TreeGrafter"/>
</dbReference>
<evidence type="ECO:0000256" key="1">
    <source>
        <dbReference type="ARBA" id="ARBA00001974"/>
    </source>
</evidence>
<keyword evidence="8 10" id="KW-0521">NADP</keyword>
<dbReference type="GO" id="GO:0005829">
    <property type="term" value="C:cytosol"/>
    <property type="evidence" value="ECO:0007669"/>
    <property type="project" value="TreeGrafter"/>
</dbReference>
<evidence type="ECO:0000313" key="13">
    <source>
        <dbReference type="Proteomes" id="UP001168575"/>
    </source>
</evidence>
<evidence type="ECO:0000256" key="3">
    <source>
        <dbReference type="ARBA" id="ARBA00022603"/>
    </source>
</evidence>
<reference evidence="12" key="1">
    <citation type="submission" date="2023-07" db="EMBL/GenBank/DDBJ databases">
        <title>Between Cages and Wild: Unraveling the Impact of Captivity on Animal Microbiomes and Antimicrobial Resistance.</title>
        <authorList>
            <person name="Schmartz G.P."/>
            <person name="Rehner J."/>
            <person name="Schuff M.J."/>
            <person name="Becker S.L."/>
            <person name="Kravczyk M."/>
            <person name="Gurevich A."/>
            <person name="Francke R."/>
            <person name="Mueller R."/>
            <person name="Keller V."/>
            <person name="Keller A."/>
        </authorList>
    </citation>
    <scope>NUCLEOTIDE SEQUENCE</scope>
    <source>
        <strain evidence="12">S12M_St_49</strain>
    </source>
</reference>
<evidence type="ECO:0000256" key="10">
    <source>
        <dbReference type="HAMAP-Rule" id="MF_01037"/>
    </source>
</evidence>
<dbReference type="AlphaFoldDB" id="A0AA43RFS7"/>
<keyword evidence="2 10" id="KW-0963">Cytoplasm</keyword>
<dbReference type="GO" id="GO:0047151">
    <property type="term" value="F:tRNA (uracil(54)-C5)-methyltransferase activity, 5,10-methylenetetrahydrofolate-dependent"/>
    <property type="evidence" value="ECO:0007669"/>
    <property type="project" value="UniProtKB-UniRule"/>
</dbReference>
<comment type="function">
    <text evidence="10">Catalyzes the folate-dependent formation of 5-methyl-uridine at position 54 (M-5-U54) in all tRNAs.</text>
</comment>
<comment type="catalytic activity">
    <reaction evidence="10">
        <text>uridine(54) in tRNA + (6R)-5,10-methylene-5,6,7,8-tetrahydrofolate + NADH + H(+) = 5-methyluridine(54) in tRNA + (6S)-5,6,7,8-tetrahydrofolate + NAD(+)</text>
        <dbReference type="Rhea" id="RHEA:16873"/>
        <dbReference type="Rhea" id="RHEA-COMP:10167"/>
        <dbReference type="Rhea" id="RHEA-COMP:10193"/>
        <dbReference type="ChEBI" id="CHEBI:15378"/>
        <dbReference type="ChEBI" id="CHEBI:15636"/>
        <dbReference type="ChEBI" id="CHEBI:57453"/>
        <dbReference type="ChEBI" id="CHEBI:57540"/>
        <dbReference type="ChEBI" id="CHEBI:57945"/>
        <dbReference type="ChEBI" id="CHEBI:65315"/>
        <dbReference type="ChEBI" id="CHEBI:74447"/>
        <dbReference type="EC" id="2.1.1.74"/>
    </reaction>
</comment>
<keyword evidence="4 10" id="KW-0285">Flavoprotein</keyword>
<feature type="binding site" evidence="10">
    <location>
        <begin position="12"/>
        <end position="17"/>
    </location>
    <ligand>
        <name>FAD</name>
        <dbReference type="ChEBI" id="CHEBI:57692"/>
    </ligand>
</feature>
<evidence type="ECO:0000256" key="7">
    <source>
        <dbReference type="ARBA" id="ARBA00022827"/>
    </source>
</evidence>
<evidence type="ECO:0000313" key="12">
    <source>
        <dbReference type="EMBL" id="MDO4841057.1"/>
    </source>
</evidence>
<comment type="caution">
    <text evidence="12">The sequence shown here is derived from an EMBL/GenBank/DDBJ whole genome shotgun (WGS) entry which is preliminary data.</text>
</comment>
<dbReference type="PANTHER" id="PTHR11806:SF2">
    <property type="entry name" value="METHYLENETETRAHYDROFOLATE--TRNA-(URACIL-5-)-METHYLTRANSFERASE TRMFO"/>
    <property type="match status" value="1"/>
</dbReference>
<evidence type="ECO:0000256" key="2">
    <source>
        <dbReference type="ARBA" id="ARBA00022490"/>
    </source>
</evidence>
<comment type="subcellular location">
    <subcellularLocation>
        <location evidence="10">Cytoplasm</location>
    </subcellularLocation>
</comment>
<keyword evidence="13" id="KW-1185">Reference proteome</keyword>
<gene>
    <name evidence="10 12" type="primary">trmFO</name>
    <name evidence="12" type="ORF">Q3982_00060</name>
</gene>
<keyword evidence="6 10" id="KW-0819">tRNA processing</keyword>
<dbReference type="InterPro" id="IPR004417">
    <property type="entry name" value="TrmFO"/>
</dbReference>
<accession>A0AA43RFS7</accession>
<evidence type="ECO:0000256" key="6">
    <source>
        <dbReference type="ARBA" id="ARBA00022694"/>
    </source>
</evidence>
<comment type="similarity">
    <text evidence="10">Belongs to the MnmG family. TrmFO subfamily.</text>
</comment>
<evidence type="ECO:0000256" key="8">
    <source>
        <dbReference type="ARBA" id="ARBA00022857"/>
    </source>
</evidence>
<feature type="domain" description="MnmG N-terminal" evidence="11">
    <location>
        <begin position="7"/>
        <end position="379"/>
    </location>
</feature>
<dbReference type="PANTHER" id="PTHR11806">
    <property type="entry name" value="GLUCOSE INHIBITED DIVISION PROTEIN A"/>
    <property type="match status" value="1"/>
</dbReference>
<dbReference type="GO" id="GO:0050660">
    <property type="term" value="F:flavin adenine dinucleotide binding"/>
    <property type="evidence" value="ECO:0007669"/>
    <property type="project" value="UniProtKB-UniRule"/>
</dbReference>
<keyword evidence="7 10" id="KW-0274">FAD</keyword>
<comment type="catalytic activity">
    <reaction evidence="10">
        <text>uridine(54) in tRNA + (6R)-5,10-methylene-5,6,7,8-tetrahydrofolate + NADPH + H(+) = 5-methyluridine(54) in tRNA + (6S)-5,6,7,8-tetrahydrofolate + NADP(+)</text>
        <dbReference type="Rhea" id="RHEA:62372"/>
        <dbReference type="Rhea" id="RHEA-COMP:10167"/>
        <dbReference type="Rhea" id="RHEA-COMP:10193"/>
        <dbReference type="ChEBI" id="CHEBI:15378"/>
        <dbReference type="ChEBI" id="CHEBI:15636"/>
        <dbReference type="ChEBI" id="CHEBI:57453"/>
        <dbReference type="ChEBI" id="CHEBI:57783"/>
        <dbReference type="ChEBI" id="CHEBI:58349"/>
        <dbReference type="ChEBI" id="CHEBI:65315"/>
        <dbReference type="ChEBI" id="CHEBI:74447"/>
        <dbReference type="EC" id="2.1.1.74"/>
    </reaction>
</comment>
<evidence type="ECO:0000256" key="4">
    <source>
        <dbReference type="ARBA" id="ARBA00022630"/>
    </source>
</evidence>
<keyword evidence="9 10" id="KW-0520">NAD</keyword>
<dbReference type="HAMAP" id="MF_01037">
    <property type="entry name" value="TrmFO"/>
    <property type="match status" value="1"/>
</dbReference>
<evidence type="ECO:0000256" key="9">
    <source>
        <dbReference type="ARBA" id="ARBA00023027"/>
    </source>
</evidence>
<dbReference type="NCBIfam" id="TIGR00137">
    <property type="entry name" value="gid_trmFO"/>
    <property type="match status" value="1"/>
</dbReference>
<dbReference type="Pfam" id="PF01134">
    <property type="entry name" value="GIDA"/>
    <property type="match status" value="1"/>
</dbReference>
<organism evidence="12 13">
    <name type="scientific">Phoenicibacter congonensis</name>
    <dbReference type="NCBI Taxonomy" id="1944646"/>
    <lineage>
        <taxon>Bacteria</taxon>
        <taxon>Bacillati</taxon>
        <taxon>Actinomycetota</taxon>
        <taxon>Coriobacteriia</taxon>
        <taxon>Eggerthellales</taxon>
        <taxon>Eggerthellaceae</taxon>
        <taxon>Phoenicibacter</taxon>
    </lineage>
</organism>
<keyword evidence="3 10" id="KW-0489">Methyltransferase</keyword>
<keyword evidence="5 10" id="KW-0808">Transferase</keyword>
<dbReference type="InterPro" id="IPR036188">
    <property type="entry name" value="FAD/NAD-bd_sf"/>
</dbReference>
<dbReference type="Gene3D" id="3.50.50.60">
    <property type="entry name" value="FAD/NAD(P)-binding domain"/>
    <property type="match status" value="2"/>
</dbReference>
<dbReference type="InterPro" id="IPR002218">
    <property type="entry name" value="MnmG-rel"/>
</dbReference>
<dbReference type="EMBL" id="JAUMVS010000001">
    <property type="protein sequence ID" value="MDO4841057.1"/>
    <property type="molecule type" value="Genomic_DNA"/>
</dbReference>
<dbReference type="GO" id="GO:0030488">
    <property type="term" value="P:tRNA methylation"/>
    <property type="evidence" value="ECO:0007669"/>
    <property type="project" value="TreeGrafter"/>
</dbReference>
<sequence>MNFEGKKIAVIGGGLAGSETALQLAKRGLSVTLFEMRPQATTPVHKSSGLAELVCSNSLKSTKPSSAAGMLKHELDVLGSFVYRAALNNKVEAGGALAVDRDLFSQEITHLVEGSPNIEVVRQQVASLSDLGGFDAIIVASGPMTSESLANSIFSIIGEQEMHFYDAAAPIVMADSLNYDVLFGQNRYEDATDDSSSDYLNAPFTKEEYLAFIEALLDAEKVILKDFERKELFSACQPIEEIARSGVDAPRFGPLKPVGLTDPRTGKRPWAVVQLRSENRNSTAFNLVGFQTNLTFPEQKRVFHMIPGLENAEFARYGVMHKNIFVNAPQVLDKNLKCDLLSKTCKTPVFIAGQLSGTEGYLEAVRSGLHAAISVVCELGEIAAPELSSSTVFGSLIDYACDNNTIDYQPMHVNFGIIAPLEQKIKNKQQRYCAYQERGDAEIEAYKNSLIQAGVF</sequence>
<dbReference type="EC" id="2.1.1.74" evidence="10"/>
<protein>
    <recommendedName>
        <fullName evidence="10">Methylenetetrahydrofolate--tRNA-(uracil-5-)-methyltransferase TrmFO</fullName>
        <ecNumber evidence="10">2.1.1.74</ecNumber>
    </recommendedName>
    <alternativeName>
        <fullName evidence="10">Folate-dependent tRNA (uracil-5-)-methyltransferase</fullName>
    </alternativeName>
    <alternativeName>
        <fullName evidence="10">Folate-dependent tRNA(M-5-U54)-methyltransferase</fullName>
    </alternativeName>
</protein>